<accession>K2RI53</accession>
<evidence type="ECO:0000313" key="2">
    <source>
        <dbReference type="EMBL" id="EKG09804.1"/>
    </source>
</evidence>
<feature type="region of interest" description="Disordered" evidence="1">
    <location>
        <begin position="45"/>
        <end position="75"/>
    </location>
</feature>
<evidence type="ECO:0000256" key="1">
    <source>
        <dbReference type="SAM" id="MobiDB-lite"/>
    </source>
</evidence>
<dbReference type="AlphaFoldDB" id="K2RI53"/>
<name>K2RI53_MACPH</name>
<dbReference type="EMBL" id="AHHD01000566">
    <property type="protein sequence ID" value="EKG09804.1"/>
    <property type="molecule type" value="Genomic_DNA"/>
</dbReference>
<comment type="caution">
    <text evidence="2">The sequence shown here is derived from an EMBL/GenBank/DDBJ whole genome shotgun (WGS) entry which is preliminary data.</text>
</comment>
<protein>
    <submittedName>
        <fullName evidence="2">Uncharacterized protein</fullName>
    </submittedName>
</protein>
<gene>
    <name evidence="2" type="ORF">MPH_13127</name>
</gene>
<organism evidence="2 3">
    <name type="scientific">Macrophomina phaseolina (strain MS6)</name>
    <name type="common">Charcoal rot fungus</name>
    <dbReference type="NCBI Taxonomy" id="1126212"/>
    <lineage>
        <taxon>Eukaryota</taxon>
        <taxon>Fungi</taxon>
        <taxon>Dikarya</taxon>
        <taxon>Ascomycota</taxon>
        <taxon>Pezizomycotina</taxon>
        <taxon>Dothideomycetes</taxon>
        <taxon>Dothideomycetes incertae sedis</taxon>
        <taxon>Botryosphaeriales</taxon>
        <taxon>Botryosphaeriaceae</taxon>
        <taxon>Macrophomina</taxon>
    </lineage>
</organism>
<feature type="compositionally biased region" description="Gly residues" evidence="1">
    <location>
        <begin position="48"/>
        <end position="69"/>
    </location>
</feature>
<proteinExistence type="predicted"/>
<reference evidence="2 3" key="1">
    <citation type="journal article" date="2012" name="BMC Genomics">
        <title>Tools to kill: Genome of one of the most destructive plant pathogenic fungi Macrophomina phaseolina.</title>
        <authorList>
            <person name="Islam M.S."/>
            <person name="Haque M.S."/>
            <person name="Islam M.M."/>
            <person name="Emdad E.M."/>
            <person name="Halim A."/>
            <person name="Hossen Q.M.M."/>
            <person name="Hossain M.Z."/>
            <person name="Ahmed B."/>
            <person name="Rahim S."/>
            <person name="Rahman M.S."/>
            <person name="Alam M.M."/>
            <person name="Hou S."/>
            <person name="Wan X."/>
            <person name="Saito J.A."/>
            <person name="Alam M."/>
        </authorList>
    </citation>
    <scope>NUCLEOTIDE SEQUENCE [LARGE SCALE GENOMIC DNA]</scope>
    <source>
        <strain evidence="2 3">MS6</strain>
    </source>
</reference>
<dbReference type="Proteomes" id="UP000007129">
    <property type="component" value="Unassembled WGS sequence"/>
</dbReference>
<evidence type="ECO:0000313" key="3">
    <source>
        <dbReference type="Proteomes" id="UP000007129"/>
    </source>
</evidence>
<dbReference type="HOGENOM" id="CLU_2671532_0_0_1"/>
<sequence>MDLELFGAETAASANQTMVVDDVAIRATQRKKGQKVQIGPSKFVTLSGKGGAGGSGGDEAAGEGATEGEGSAKGE</sequence>
<dbReference type="VEuPathDB" id="FungiDB:MPH_13127"/>
<dbReference type="InParanoid" id="K2RI53"/>